<name>A0ACB7ZQC4_9AGAM</name>
<sequence length="148" mass="16736">NDPMVLTKVLGEQLMKLMRVPLQELKPSLSHPMVIVIDSLDECDGKLASELVLLLSELVRDCHFLRIFITSREEPHIRSRFADANVATVTHRRALRAFDANSDIRLFFERTFAELAAHCRCNMHVPPNPWPSASALECLVNQASGLFI</sequence>
<keyword evidence="2" id="KW-1185">Reference proteome</keyword>
<reference evidence="1" key="1">
    <citation type="journal article" date="2021" name="New Phytol.">
        <title>Evolutionary innovations through gain and loss of genes in the ectomycorrhizal Boletales.</title>
        <authorList>
            <person name="Wu G."/>
            <person name="Miyauchi S."/>
            <person name="Morin E."/>
            <person name="Kuo A."/>
            <person name="Drula E."/>
            <person name="Varga T."/>
            <person name="Kohler A."/>
            <person name="Feng B."/>
            <person name="Cao Y."/>
            <person name="Lipzen A."/>
            <person name="Daum C."/>
            <person name="Hundley H."/>
            <person name="Pangilinan J."/>
            <person name="Johnson J."/>
            <person name="Barry K."/>
            <person name="LaButti K."/>
            <person name="Ng V."/>
            <person name="Ahrendt S."/>
            <person name="Min B."/>
            <person name="Choi I.G."/>
            <person name="Park H."/>
            <person name="Plett J.M."/>
            <person name="Magnuson J."/>
            <person name="Spatafora J.W."/>
            <person name="Nagy L.G."/>
            <person name="Henrissat B."/>
            <person name="Grigoriev I.V."/>
            <person name="Yang Z.L."/>
            <person name="Xu J."/>
            <person name="Martin F.M."/>
        </authorList>
    </citation>
    <scope>NUCLEOTIDE SEQUENCE</scope>
    <source>
        <strain evidence="1">ATCC 28755</strain>
    </source>
</reference>
<feature type="non-terminal residue" evidence="1">
    <location>
        <position position="148"/>
    </location>
</feature>
<organism evidence="1 2">
    <name type="scientific">Hygrophoropsis aurantiaca</name>
    <dbReference type="NCBI Taxonomy" id="72124"/>
    <lineage>
        <taxon>Eukaryota</taxon>
        <taxon>Fungi</taxon>
        <taxon>Dikarya</taxon>
        <taxon>Basidiomycota</taxon>
        <taxon>Agaricomycotina</taxon>
        <taxon>Agaricomycetes</taxon>
        <taxon>Agaricomycetidae</taxon>
        <taxon>Boletales</taxon>
        <taxon>Coniophorineae</taxon>
        <taxon>Hygrophoropsidaceae</taxon>
        <taxon>Hygrophoropsis</taxon>
    </lineage>
</organism>
<comment type="caution">
    <text evidence="1">The sequence shown here is derived from an EMBL/GenBank/DDBJ whole genome shotgun (WGS) entry which is preliminary data.</text>
</comment>
<evidence type="ECO:0000313" key="2">
    <source>
        <dbReference type="Proteomes" id="UP000790377"/>
    </source>
</evidence>
<proteinExistence type="predicted"/>
<gene>
    <name evidence="1" type="ORF">BJ138DRAFT_968462</name>
</gene>
<accession>A0ACB7ZQC4</accession>
<feature type="non-terminal residue" evidence="1">
    <location>
        <position position="1"/>
    </location>
</feature>
<evidence type="ECO:0000313" key="1">
    <source>
        <dbReference type="EMBL" id="KAH7902973.1"/>
    </source>
</evidence>
<dbReference type="EMBL" id="MU269346">
    <property type="protein sequence ID" value="KAH7902973.1"/>
    <property type="molecule type" value="Genomic_DNA"/>
</dbReference>
<dbReference type="Proteomes" id="UP000790377">
    <property type="component" value="Unassembled WGS sequence"/>
</dbReference>
<protein>
    <submittedName>
        <fullName evidence="1">Uncharacterized protein</fullName>
    </submittedName>
</protein>